<feature type="region of interest" description="Disordered" evidence="1">
    <location>
        <begin position="42"/>
        <end position="104"/>
    </location>
</feature>
<protein>
    <submittedName>
        <fullName evidence="2">Uncharacterized protein</fullName>
    </submittedName>
</protein>
<feature type="compositionally biased region" description="Polar residues" evidence="1">
    <location>
        <begin position="82"/>
        <end position="91"/>
    </location>
</feature>
<evidence type="ECO:0000313" key="3">
    <source>
        <dbReference type="Proteomes" id="UP000187455"/>
    </source>
</evidence>
<proteinExistence type="predicted"/>
<feature type="compositionally biased region" description="Basic and acidic residues" evidence="1">
    <location>
        <begin position="92"/>
        <end position="103"/>
    </location>
</feature>
<name>A0A1R0GVF1_9FUNG</name>
<reference evidence="2 3" key="1">
    <citation type="journal article" date="2016" name="Mol. Biol. Evol.">
        <title>Genome-Wide Survey of Gut Fungi (Harpellales) Reveals the First Horizontally Transferred Ubiquitin Gene from a Mosquito Host.</title>
        <authorList>
            <person name="Wang Y."/>
            <person name="White M.M."/>
            <person name="Kvist S."/>
            <person name="Moncalvo J.M."/>
        </authorList>
    </citation>
    <scope>NUCLEOTIDE SEQUENCE [LARGE SCALE GENOMIC DNA]</scope>
    <source>
        <strain evidence="2 3">ALG-7-W6</strain>
    </source>
</reference>
<keyword evidence="3" id="KW-1185">Reference proteome</keyword>
<evidence type="ECO:0000256" key="1">
    <source>
        <dbReference type="SAM" id="MobiDB-lite"/>
    </source>
</evidence>
<dbReference type="Proteomes" id="UP000187455">
    <property type="component" value="Unassembled WGS sequence"/>
</dbReference>
<dbReference type="AlphaFoldDB" id="A0A1R0GVF1"/>
<gene>
    <name evidence="2" type="ORF">AYI68_g5037</name>
</gene>
<dbReference type="EMBL" id="LSSL01003051">
    <property type="protein sequence ID" value="OLY80861.1"/>
    <property type="molecule type" value="Genomic_DNA"/>
</dbReference>
<sequence length="179" mass="20189">MMNLLQNKVEFSVRIRLVHNPQSKRTSNLKTKSFYKTTPLFKKEKVPGEDEDRLGNTSEPSIDGIASSGIGTHVLDHENGKRSSNTTCNQGHPDKQQQLDLTRKPRPAVLEPIIVINRTQINRVHTNPTTTRMQKARDPILKPETDCGIGGMLGVHEPIDEQPPANTELIRQWNNNAFH</sequence>
<accession>A0A1R0GVF1</accession>
<comment type="caution">
    <text evidence="2">The sequence shown here is derived from an EMBL/GenBank/DDBJ whole genome shotgun (WGS) entry which is preliminary data.</text>
</comment>
<organism evidence="2 3">
    <name type="scientific">Smittium mucronatum</name>
    <dbReference type="NCBI Taxonomy" id="133383"/>
    <lineage>
        <taxon>Eukaryota</taxon>
        <taxon>Fungi</taxon>
        <taxon>Fungi incertae sedis</taxon>
        <taxon>Zoopagomycota</taxon>
        <taxon>Kickxellomycotina</taxon>
        <taxon>Harpellomycetes</taxon>
        <taxon>Harpellales</taxon>
        <taxon>Legeriomycetaceae</taxon>
        <taxon>Smittium</taxon>
    </lineage>
</organism>
<evidence type="ECO:0000313" key="2">
    <source>
        <dbReference type="EMBL" id="OLY80861.1"/>
    </source>
</evidence>